<keyword evidence="9" id="KW-0645">Protease</keyword>
<dbReference type="PANTHER" id="PTHR12383">
    <property type="entry name" value="PROTEASE FAMILY S26 MITOCHONDRIAL INNER MEMBRANE PROTEASE-RELATED"/>
    <property type="match status" value="1"/>
</dbReference>
<evidence type="ECO:0000256" key="1">
    <source>
        <dbReference type="ARBA" id="ARBA00004273"/>
    </source>
</evidence>
<dbReference type="Proteomes" id="UP000614350">
    <property type="component" value="Unassembled WGS sequence"/>
</dbReference>
<dbReference type="Pfam" id="PF10502">
    <property type="entry name" value="Peptidase_S26"/>
    <property type="match status" value="2"/>
</dbReference>
<dbReference type="GO" id="GO:0042720">
    <property type="term" value="C:mitochondrial inner membrane peptidase complex"/>
    <property type="evidence" value="ECO:0007669"/>
    <property type="project" value="TreeGrafter"/>
</dbReference>
<evidence type="ECO:0000313" key="12">
    <source>
        <dbReference type="EMBL" id="KAF7403033.1"/>
    </source>
</evidence>
<comment type="subunit">
    <text evidence="2">Heterodimer of 2 subunits, IMMPL1 and IMMPL2.</text>
</comment>
<dbReference type="Gene3D" id="2.10.109.10">
    <property type="entry name" value="Umud Fragment, subunit A"/>
    <property type="match status" value="1"/>
</dbReference>
<evidence type="ECO:0000256" key="6">
    <source>
        <dbReference type="ARBA" id="ARBA00023136"/>
    </source>
</evidence>
<dbReference type="EMBL" id="JACSEA010000004">
    <property type="protein sequence ID" value="KAF7403033.1"/>
    <property type="molecule type" value="Genomic_DNA"/>
</dbReference>
<dbReference type="NCBIfam" id="TIGR02227">
    <property type="entry name" value="sigpep_I_bact"/>
    <property type="match status" value="1"/>
</dbReference>
<comment type="caution">
    <text evidence="12">The sequence shown here is derived from an EMBL/GenBank/DDBJ whole genome shotgun (WGS) entry which is preliminary data.</text>
</comment>
<evidence type="ECO:0000256" key="9">
    <source>
        <dbReference type="RuleBase" id="RU362041"/>
    </source>
</evidence>
<reference evidence="12" key="1">
    <citation type="journal article" date="2020" name="G3 (Bethesda)">
        <title>High-Quality Assemblies for Three Invasive Social Wasps from the &lt;i&gt;Vespula&lt;/i&gt; Genus.</title>
        <authorList>
            <person name="Harrop T.W.R."/>
            <person name="Guhlin J."/>
            <person name="McLaughlin G.M."/>
            <person name="Permina E."/>
            <person name="Stockwell P."/>
            <person name="Gilligan J."/>
            <person name="Le Lec M.F."/>
            <person name="Gruber M.A.M."/>
            <person name="Quinn O."/>
            <person name="Lovegrove M."/>
            <person name="Duncan E.J."/>
            <person name="Remnant E.J."/>
            <person name="Van Eeckhoven J."/>
            <person name="Graham B."/>
            <person name="Knapp R.A."/>
            <person name="Langford K.W."/>
            <person name="Kronenberg Z."/>
            <person name="Press M.O."/>
            <person name="Eacker S.M."/>
            <person name="Wilson-Rankin E.E."/>
            <person name="Purcell J."/>
            <person name="Lester P.J."/>
            <person name="Dearden P.K."/>
        </authorList>
    </citation>
    <scope>NUCLEOTIDE SEQUENCE</scope>
    <source>
        <strain evidence="12">Marl-1</strain>
    </source>
</reference>
<feature type="chain" id="PRO_5032621091" description="Mitochondrial inner membrane protease subunit" evidence="10">
    <location>
        <begin position="26"/>
        <end position="151"/>
    </location>
</feature>
<evidence type="ECO:0000256" key="10">
    <source>
        <dbReference type="SAM" id="SignalP"/>
    </source>
</evidence>
<evidence type="ECO:0000259" key="11">
    <source>
        <dbReference type="Pfam" id="PF10502"/>
    </source>
</evidence>
<evidence type="ECO:0000256" key="2">
    <source>
        <dbReference type="ARBA" id="ARBA00011805"/>
    </source>
</evidence>
<name>A0A834KAE1_VESVU</name>
<keyword evidence="5 9" id="KW-0496">Mitochondrion</keyword>
<dbReference type="PRINTS" id="PR00727">
    <property type="entry name" value="LEADERPTASE"/>
</dbReference>
<comment type="subcellular location">
    <subcellularLocation>
        <location evidence="1 9">Mitochondrion inner membrane</location>
    </subcellularLocation>
</comment>
<proteinExistence type="inferred from homology"/>
<evidence type="ECO:0000313" key="13">
    <source>
        <dbReference type="Proteomes" id="UP000614350"/>
    </source>
</evidence>
<evidence type="ECO:0000256" key="8">
    <source>
        <dbReference type="PIRSR" id="PIRSR600223-1"/>
    </source>
</evidence>
<accession>A0A834KAE1</accession>
<dbReference type="GO" id="GO:0006627">
    <property type="term" value="P:protein processing involved in protein targeting to mitochondrion"/>
    <property type="evidence" value="ECO:0007669"/>
    <property type="project" value="TreeGrafter"/>
</dbReference>
<feature type="active site" evidence="8">
    <location>
        <position position="40"/>
    </location>
</feature>
<keyword evidence="10" id="KW-0732">Signal</keyword>
<dbReference type="FunFam" id="2.10.109.10:FF:000019">
    <property type="entry name" value="Mitochondrial inner membrane protease subunit"/>
    <property type="match status" value="1"/>
</dbReference>
<dbReference type="InterPro" id="IPR019533">
    <property type="entry name" value="Peptidase_S26"/>
</dbReference>
<dbReference type="AlphaFoldDB" id="A0A834KAE1"/>
<gene>
    <name evidence="12" type="ORF">HZH66_005300</name>
</gene>
<dbReference type="CDD" id="cd06530">
    <property type="entry name" value="S26_SPase_I"/>
    <property type="match status" value="1"/>
</dbReference>
<protein>
    <recommendedName>
        <fullName evidence="9">Mitochondrial inner membrane protease subunit</fullName>
        <ecNumber evidence="9">3.4.21.-</ecNumber>
    </recommendedName>
</protein>
<feature type="domain" description="Peptidase S26" evidence="11">
    <location>
        <begin position="15"/>
        <end position="94"/>
    </location>
</feature>
<comment type="similarity">
    <text evidence="7">Belongs to the peptidase S26 family. IMP1 subfamily.</text>
</comment>
<evidence type="ECO:0000256" key="4">
    <source>
        <dbReference type="ARBA" id="ARBA00022801"/>
    </source>
</evidence>
<keyword evidence="6" id="KW-0472">Membrane</keyword>
<feature type="active site" evidence="8">
    <location>
        <position position="83"/>
    </location>
</feature>
<dbReference type="PANTHER" id="PTHR12383:SF16">
    <property type="entry name" value="MITOCHONDRIAL INNER MEMBRANE PROTEASE SUBUNIT 1"/>
    <property type="match status" value="1"/>
</dbReference>
<keyword evidence="13" id="KW-1185">Reference proteome</keyword>
<evidence type="ECO:0000256" key="7">
    <source>
        <dbReference type="ARBA" id="ARBA00038445"/>
    </source>
</evidence>
<organism evidence="12 13">
    <name type="scientific">Vespula vulgaris</name>
    <name type="common">Yellow jacket</name>
    <name type="synonym">Wasp</name>
    <dbReference type="NCBI Taxonomy" id="7454"/>
    <lineage>
        <taxon>Eukaryota</taxon>
        <taxon>Metazoa</taxon>
        <taxon>Ecdysozoa</taxon>
        <taxon>Arthropoda</taxon>
        <taxon>Hexapoda</taxon>
        <taxon>Insecta</taxon>
        <taxon>Pterygota</taxon>
        <taxon>Neoptera</taxon>
        <taxon>Endopterygota</taxon>
        <taxon>Hymenoptera</taxon>
        <taxon>Apocrita</taxon>
        <taxon>Aculeata</taxon>
        <taxon>Vespoidea</taxon>
        <taxon>Vespidae</taxon>
        <taxon>Vespinae</taxon>
        <taxon>Vespula</taxon>
    </lineage>
</organism>
<dbReference type="EC" id="3.4.21.-" evidence="9"/>
<feature type="signal peptide" evidence="10">
    <location>
        <begin position="1"/>
        <end position="25"/>
    </location>
</feature>
<evidence type="ECO:0000256" key="3">
    <source>
        <dbReference type="ARBA" id="ARBA00022792"/>
    </source>
</evidence>
<feature type="domain" description="Peptidase S26" evidence="11">
    <location>
        <begin position="100"/>
        <end position="140"/>
    </location>
</feature>
<dbReference type="InterPro" id="IPR036286">
    <property type="entry name" value="LexA/Signal_pep-like_sf"/>
</dbReference>
<dbReference type="InterPro" id="IPR000223">
    <property type="entry name" value="Pept_S26A_signal_pept_1"/>
</dbReference>
<sequence>MFRKHIYKVLSVLGVTLQYACITHCAFEYIGEFVVCSGPSMEPTIHSKDILFTEHISTRLRWYKKGDIIISICPSNPRQHICKRLVGLPGDSIRHGFTTHIVPIGHVWLEGDNSSNSTDSRIYGPVPQGLLRGRAICKIWPLSDIALFTKL</sequence>
<dbReference type="GO" id="GO:0004252">
    <property type="term" value="F:serine-type endopeptidase activity"/>
    <property type="evidence" value="ECO:0007669"/>
    <property type="project" value="InterPro"/>
</dbReference>
<dbReference type="SUPFAM" id="SSF51306">
    <property type="entry name" value="LexA/Signal peptidase"/>
    <property type="match status" value="1"/>
</dbReference>
<keyword evidence="3 9" id="KW-0999">Mitochondrion inner membrane</keyword>
<dbReference type="GO" id="GO:0006465">
    <property type="term" value="P:signal peptide processing"/>
    <property type="evidence" value="ECO:0007669"/>
    <property type="project" value="InterPro"/>
</dbReference>
<evidence type="ECO:0000256" key="5">
    <source>
        <dbReference type="ARBA" id="ARBA00023128"/>
    </source>
</evidence>
<dbReference type="InterPro" id="IPR052064">
    <property type="entry name" value="Mito_IMP1_subunit"/>
</dbReference>
<keyword evidence="4 9" id="KW-0378">Hydrolase</keyword>